<dbReference type="GO" id="GO:0005737">
    <property type="term" value="C:cytoplasm"/>
    <property type="evidence" value="ECO:0007669"/>
    <property type="project" value="UniProtKB-SubCell"/>
</dbReference>
<accession>A0A014MHK7</accession>
<dbReference type="Pfam" id="PF02590">
    <property type="entry name" value="SPOUT_MTase"/>
    <property type="match status" value="1"/>
</dbReference>
<dbReference type="PATRIC" id="fig|1188239.3.peg.1108"/>
<dbReference type="HAMAP" id="MF_00658">
    <property type="entry name" value="23SrRNA_methyltr_H"/>
    <property type="match status" value="1"/>
</dbReference>
<comment type="function">
    <text evidence="5">Specifically methylates the pseudouridine at position 1915 (m3Psi1915) in 23S rRNA.</text>
</comment>
<gene>
    <name evidence="5" type="primary">rlmH</name>
    <name evidence="6" type="ORF">MOVI_4510</name>
</gene>
<dbReference type="PIRSF" id="PIRSF004505">
    <property type="entry name" value="MT_bac"/>
    <property type="match status" value="1"/>
</dbReference>
<dbReference type="Gene3D" id="3.40.1280.10">
    <property type="match status" value="1"/>
</dbReference>
<comment type="subcellular location">
    <subcellularLocation>
        <location evidence="5">Cytoplasm</location>
    </subcellularLocation>
</comment>
<dbReference type="AlphaFoldDB" id="A0A014MHK7"/>
<dbReference type="eggNOG" id="COG1576">
    <property type="taxonomic scope" value="Bacteria"/>
</dbReference>
<keyword evidence="1 5" id="KW-0489">Methyltransferase</keyword>
<keyword evidence="5" id="KW-0963">Cytoplasm</keyword>
<keyword evidence="2 5" id="KW-0808">Transferase</keyword>
<feature type="binding site" evidence="5">
    <location>
        <position position="96"/>
    </location>
    <ligand>
        <name>S-adenosyl-L-methionine</name>
        <dbReference type="ChEBI" id="CHEBI:59789"/>
    </ligand>
</feature>
<evidence type="ECO:0000256" key="3">
    <source>
        <dbReference type="ARBA" id="ARBA00022691"/>
    </source>
</evidence>
<keyword evidence="3 5" id="KW-0949">S-adenosyl-L-methionine</keyword>
<comment type="caution">
    <text evidence="5">Lacks conserved residue(s) required for the propagation of feature annotation.</text>
</comment>
<comment type="caution">
    <text evidence="6">The sequence shown here is derived from an EMBL/GenBank/DDBJ whole genome shotgun (WGS) entry which is preliminary data.</text>
</comment>
<comment type="subunit">
    <text evidence="5">Homodimer.</text>
</comment>
<dbReference type="GO" id="GO:0070038">
    <property type="term" value="F:rRNA (pseudouridine-N3-)-methyltransferase activity"/>
    <property type="evidence" value="ECO:0007669"/>
    <property type="project" value="UniProtKB-UniRule"/>
</dbReference>
<dbReference type="EC" id="2.1.1.177" evidence="5"/>
<sequence>MRILIIGFGSNSRDFSVLYQKEINKIKEFKYQVDLINLSESQNENISLKKTIETKLILEKIPKNYSCFLFTERGQTISSPEFSQLLNSANICLIIGGSRGVDEALILEKVPNIRLLSFGKITFPHRIFKLVLLEQIYRGLSIKYNRKYHHDD</sequence>
<dbReference type="PANTHER" id="PTHR33603:SF1">
    <property type="entry name" value="RIBOSOMAL RNA LARGE SUBUNIT METHYLTRANSFERASE H"/>
    <property type="match status" value="1"/>
</dbReference>
<keyword evidence="5" id="KW-0698">rRNA processing</keyword>
<dbReference type="RefSeq" id="WP_044284284.1">
    <property type="nucleotide sequence ID" value="NZ_JFAD01000025.1"/>
</dbReference>
<dbReference type="STRING" id="1188239.MOVI_4510"/>
<proteinExistence type="inferred from homology"/>
<dbReference type="EMBL" id="JFAD01000025">
    <property type="protein sequence ID" value="EXU61040.1"/>
    <property type="molecule type" value="Genomic_DNA"/>
</dbReference>
<comment type="similarity">
    <text evidence="4 5">Belongs to the RNA methyltransferase RlmH family.</text>
</comment>
<dbReference type="Proteomes" id="UP000020977">
    <property type="component" value="Unassembled WGS sequence"/>
</dbReference>
<feature type="binding site" evidence="5">
    <location>
        <begin position="118"/>
        <end position="123"/>
    </location>
    <ligand>
        <name>S-adenosyl-L-methionine</name>
        <dbReference type="ChEBI" id="CHEBI:59789"/>
    </ligand>
</feature>
<reference evidence="6 7" key="1">
    <citation type="submission" date="2014-03" db="EMBL/GenBank/DDBJ databases">
        <title>Genome sequence of Mycoplasma ovipneumoniae strain 14811.</title>
        <authorList>
            <person name="Sirand-Pugnet P."/>
            <person name="Breton M."/>
            <person name="Dordet-Frisoni E."/>
            <person name="Baranowski E."/>
            <person name="Barre A."/>
            <person name="Couture C."/>
            <person name="Dupuy V."/>
            <person name="Gaurivaud P."/>
            <person name="Jacob D."/>
            <person name="Lemaitre C."/>
            <person name="Manso-Silvan L."/>
            <person name="Nikolski M."/>
            <person name="Nouvel L.-X."/>
            <person name="Poumarat F."/>
            <person name="Tardy F."/>
            <person name="Thebault P."/>
            <person name="Theil S."/>
            <person name="Citti C."/>
            <person name="Thiaucourt F."/>
            <person name="Blanchard A."/>
        </authorList>
    </citation>
    <scope>NUCLEOTIDE SEQUENCE [LARGE SCALE GENOMIC DNA]</scope>
    <source>
        <strain evidence="6 7">14811</strain>
    </source>
</reference>
<organism evidence="6 7">
    <name type="scientific">Mesomycoplasma ovipneumoniae 14811</name>
    <dbReference type="NCBI Taxonomy" id="1188239"/>
    <lineage>
        <taxon>Bacteria</taxon>
        <taxon>Bacillati</taxon>
        <taxon>Mycoplasmatota</taxon>
        <taxon>Mycoplasmoidales</taxon>
        <taxon>Metamycoplasmataceae</taxon>
        <taxon>Mesomycoplasma</taxon>
    </lineage>
</organism>
<evidence type="ECO:0000313" key="7">
    <source>
        <dbReference type="Proteomes" id="UP000020977"/>
    </source>
</evidence>
<dbReference type="SUPFAM" id="SSF75217">
    <property type="entry name" value="alpha/beta knot"/>
    <property type="match status" value="1"/>
</dbReference>
<evidence type="ECO:0000256" key="4">
    <source>
        <dbReference type="ARBA" id="ARBA00038303"/>
    </source>
</evidence>
<dbReference type="CDD" id="cd18081">
    <property type="entry name" value="RlmH-like"/>
    <property type="match status" value="1"/>
</dbReference>
<dbReference type="InterPro" id="IPR029028">
    <property type="entry name" value="Alpha/beta_knot_MTases"/>
</dbReference>
<evidence type="ECO:0000313" key="6">
    <source>
        <dbReference type="EMBL" id="EXU61040.1"/>
    </source>
</evidence>
<evidence type="ECO:0000256" key="5">
    <source>
        <dbReference type="HAMAP-Rule" id="MF_00658"/>
    </source>
</evidence>
<evidence type="ECO:0000256" key="2">
    <source>
        <dbReference type="ARBA" id="ARBA00022679"/>
    </source>
</evidence>
<dbReference type="PANTHER" id="PTHR33603">
    <property type="entry name" value="METHYLTRANSFERASE"/>
    <property type="match status" value="1"/>
</dbReference>
<evidence type="ECO:0000256" key="1">
    <source>
        <dbReference type="ARBA" id="ARBA00022603"/>
    </source>
</evidence>
<comment type="catalytic activity">
    <reaction evidence="5">
        <text>pseudouridine(1915) in 23S rRNA + S-adenosyl-L-methionine = N(3)-methylpseudouridine(1915) in 23S rRNA + S-adenosyl-L-homocysteine + H(+)</text>
        <dbReference type="Rhea" id="RHEA:42752"/>
        <dbReference type="Rhea" id="RHEA-COMP:10221"/>
        <dbReference type="Rhea" id="RHEA-COMP:10222"/>
        <dbReference type="ChEBI" id="CHEBI:15378"/>
        <dbReference type="ChEBI" id="CHEBI:57856"/>
        <dbReference type="ChEBI" id="CHEBI:59789"/>
        <dbReference type="ChEBI" id="CHEBI:65314"/>
        <dbReference type="ChEBI" id="CHEBI:74486"/>
        <dbReference type="EC" id="2.1.1.177"/>
    </reaction>
</comment>
<protein>
    <recommendedName>
        <fullName evidence="5">Ribosomal RNA large subunit methyltransferase H</fullName>
        <ecNumber evidence="5">2.1.1.177</ecNumber>
    </recommendedName>
    <alternativeName>
        <fullName evidence="5">23S rRNA (pseudouridine1915-N3)-methyltransferase</fullName>
    </alternativeName>
    <alternativeName>
        <fullName evidence="5">23S rRNA m3Psi1915 methyltransferase</fullName>
    </alternativeName>
    <alternativeName>
        <fullName evidence="5">rRNA (pseudouridine-N3-)-methyltransferase RlmH</fullName>
    </alternativeName>
</protein>
<dbReference type="InterPro" id="IPR029026">
    <property type="entry name" value="tRNA_m1G_MTases_N"/>
</dbReference>
<name>A0A014MHK7_9BACT</name>
<dbReference type="InterPro" id="IPR003742">
    <property type="entry name" value="RlmH-like"/>
</dbReference>